<accession>A0AAP0HUC0</accession>
<dbReference type="SMART" id="SM00256">
    <property type="entry name" value="FBOX"/>
    <property type="match status" value="1"/>
</dbReference>
<evidence type="ECO:0000256" key="1">
    <source>
        <dbReference type="ARBA" id="ARBA00022441"/>
    </source>
</evidence>
<keyword evidence="1" id="KW-0880">Kelch repeat</keyword>
<reference evidence="4 5" key="1">
    <citation type="submission" date="2024-01" db="EMBL/GenBank/DDBJ databases">
        <title>Genome assemblies of Stephania.</title>
        <authorList>
            <person name="Yang L."/>
        </authorList>
    </citation>
    <scope>NUCLEOTIDE SEQUENCE [LARGE SCALE GENOMIC DNA]</scope>
    <source>
        <strain evidence="4">YNDBR</strain>
        <tissue evidence="4">Leaf</tissue>
    </source>
</reference>
<dbReference type="InterPro" id="IPR001810">
    <property type="entry name" value="F-box_dom"/>
</dbReference>
<dbReference type="Pfam" id="PF00646">
    <property type="entry name" value="F-box"/>
    <property type="match status" value="1"/>
</dbReference>
<protein>
    <recommendedName>
        <fullName evidence="3">F-box domain-containing protein</fullName>
    </recommendedName>
</protein>
<evidence type="ECO:0000259" key="3">
    <source>
        <dbReference type="SMART" id="SM00256"/>
    </source>
</evidence>
<dbReference type="Proteomes" id="UP001420932">
    <property type="component" value="Unassembled WGS sequence"/>
</dbReference>
<evidence type="ECO:0000313" key="4">
    <source>
        <dbReference type="EMBL" id="KAK9097904.1"/>
    </source>
</evidence>
<dbReference type="SUPFAM" id="SSF81383">
    <property type="entry name" value="F-box domain"/>
    <property type="match status" value="1"/>
</dbReference>
<dbReference type="AlphaFoldDB" id="A0AAP0HUC0"/>
<dbReference type="Pfam" id="PF25210">
    <property type="entry name" value="Kelch_FKB95"/>
    <property type="match status" value="1"/>
</dbReference>
<dbReference type="InterPro" id="IPR015915">
    <property type="entry name" value="Kelch-typ_b-propeller"/>
</dbReference>
<dbReference type="PANTHER" id="PTHR46344">
    <property type="entry name" value="OS02G0202900 PROTEIN"/>
    <property type="match status" value="1"/>
</dbReference>
<dbReference type="InterPro" id="IPR036047">
    <property type="entry name" value="F-box-like_dom_sf"/>
</dbReference>
<dbReference type="InterPro" id="IPR057499">
    <property type="entry name" value="Kelch_FKB95"/>
</dbReference>
<comment type="caution">
    <text evidence="4">The sequence shown here is derived from an EMBL/GenBank/DDBJ whole genome shotgun (WGS) entry which is preliminary data.</text>
</comment>
<dbReference type="Gene3D" id="2.120.10.80">
    <property type="entry name" value="Kelch-type beta propeller"/>
    <property type="match status" value="1"/>
</dbReference>
<keyword evidence="2" id="KW-0677">Repeat</keyword>
<evidence type="ECO:0000256" key="2">
    <source>
        <dbReference type="ARBA" id="ARBA00022737"/>
    </source>
</evidence>
<dbReference type="CDD" id="cd22152">
    <property type="entry name" value="F-box_AtAFR-like"/>
    <property type="match status" value="1"/>
</dbReference>
<dbReference type="PANTHER" id="PTHR46344:SF4">
    <property type="entry name" value="OS07G0153400 PROTEIN"/>
    <property type="match status" value="1"/>
</dbReference>
<dbReference type="SUPFAM" id="SSF117281">
    <property type="entry name" value="Kelch motif"/>
    <property type="match status" value="1"/>
</dbReference>
<evidence type="ECO:0000313" key="5">
    <source>
        <dbReference type="Proteomes" id="UP001420932"/>
    </source>
</evidence>
<dbReference type="InterPro" id="IPR006652">
    <property type="entry name" value="Kelch_1"/>
</dbReference>
<dbReference type="SMART" id="SM00612">
    <property type="entry name" value="Kelch"/>
    <property type="match status" value="2"/>
</dbReference>
<organism evidence="4 5">
    <name type="scientific">Stephania yunnanensis</name>
    <dbReference type="NCBI Taxonomy" id="152371"/>
    <lineage>
        <taxon>Eukaryota</taxon>
        <taxon>Viridiplantae</taxon>
        <taxon>Streptophyta</taxon>
        <taxon>Embryophyta</taxon>
        <taxon>Tracheophyta</taxon>
        <taxon>Spermatophyta</taxon>
        <taxon>Magnoliopsida</taxon>
        <taxon>Ranunculales</taxon>
        <taxon>Menispermaceae</taxon>
        <taxon>Menispermoideae</taxon>
        <taxon>Cissampelideae</taxon>
        <taxon>Stephania</taxon>
    </lineage>
</organism>
<keyword evidence="5" id="KW-1185">Reference proteome</keyword>
<sequence>MTLHQITKMILKSQPSIDNNRCHDQHAYQPLIPGLPDEISEQCLLHLPYPYQSLLRAVSSSWNKALTDPNFHLSKITQPHIFVFAFRNTSSSSSSLIQWQSFDPRSRRWFVLPSMPIPCPVSPPSLASAALPHRSSIYVLGGLRSDTHSPLPTVFTYSAAANKWSAAAPMSTPRSFFSAGVIGGKIYVAGGSGSEAAVERYDPEMDTWMSAAKMRTGLARYEAATVGGRMYVTEGWTWPFSFAPRGGVYDAASDTWREMREGMKEGWTGVSVVVGERLFMITEHCECRLKVYVAEDDTWQYVGGERFPCEEVRRPFAVCAAEGRIYVVAGGLRTAVGTLSEAAERRLNVEWEVVEAPEAFGDLVPMSSHVLDS</sequence>
<gene>
    <name evidence="4" type="ORF">Syun_024949</name>
</gene>
<feature type="domain" description="F-box" evidence="3">
    <location>
        <begin position="35"/>
        <end position="75"/>
    </location>
</feature>
<dbReference type="EMBL" id="JBBNAF010000011">
    <property type="protein sequence ID" value="KAK9097904.1"/>
    <property type="molecule type" value="Genomic_DNA"/>
</dbReference>
<name>A0AAP0HUC0_9MAGN</name>
<proteinExistence type="predicted"/>